<keyword evidence="3" id="KW-1185">Reference proteome</keyword>
<feature type="transmembrane region" description="Helical" evidence="1">
    <location>
        <begin position="41"/>
        <end position="60"/>
    </location>
</feature>
<protein>
    <submittedName>
        <fullName evidence="2">Uncharacterized protein</fullName>
    </submittedName>
</protein>
<keyword evidence="1" id="KW-0472">Membrane</keyword>
<organism evidence="2 3">
    <name type="scientific">Fibrella aquatilis</name>
    <dbReference type="NCBI Taxonomy" id="2817059"/>
    <lineage>
        <taxon>Bacteria</taxon>
        <taxon>Pseudomonadati</taxon>
        <taxon>Bacteroidota</taxon>
        <taxon>Cytophagia</taxon>
        <taxon>Cytophagales</taxon>
        <taxon>Spirosomataceae</taxon>
        <taxon>Fibrella</taxon>
    </lineage>
</organism>
<name>A0A939G1C1_9BACT</name>
<proteinExistence type="predicted"/>
<dbReference type="RefSeq" id="WP_207333399.1">
    <property type="nucleotide sequence ID" value="NZ_JAFMYU010000001.1"/>
</dbReference>
<reference evidence="2 3" key="1">
    <citation type="submission" date="2021-03" db="EMBL/GenBank/DDBJ databases">
        <title>Fibrella sp. HMF5036 genome sequencing and assembly.</title>
        <authorList>
            <person name="Kang H."/>
            <person name="Kim H."/>
            <person name="Bae S."/>
            <person name="Joh K."/>
        </authorList>
    </citation>
    <scope>NUCLEOTIDE SEQUENCE [LARGE SCALE GENOMIC DNA]</scope>
    <source>
        <strain evidence="2 3">HMF5036</strain>
    </source>
</reference>
<feature type="transmembrane region" description="Helical" evidence="1">
    <location>
        <begin position="72"/>
        <end position="95"/>
    </location>
</feature>
<dbReference type="Proteomes" id="UP000664795">
    <property type="component" value="Unassembled WGS sequence"/>
</dbReference>
<sequence length="228" mass="25356">MANTASSTGKKDPCPELEYKDLTPAYPDIHLPPTLDWYRQAANWLVGLATGALAVGLSSADHIPFNTHYQQWVAGLTIACFLVTVGSGVAFYLAITRFANCLEQREKYGAWYEGITLAEQKEIILCKHRKADKDSKAAETTYGFFYGTMLWSFLVAVVGMVLTLVGILRAPAIPKPQKLTVFTASIPRSQQTILLDETSNRTWLLTTDTARRLIWQPIQIDTVTGKKK</sequence>
<evidence type="ECO:0000256" key="1">
    <source>
        <dbReference type="SAM" id="Phobius"/>
    </source>
</evidence>
<feature type="transmembrane region" description="Helical" evidence="1">
    <location>
        <begin position="144"/>
        <end position="168"/>
    </location>
</feature>
<keyword evidence="1" id="KW-0812">Transmembrane</keyword>
<dbReference type="AlphaFoldDB" id="A0A939G1C1"/>
<evidence type="ECO:0000313" key="3">
    <source>
        <dbReference type="Proteomes" id="UP000664795"/>
    </source>
</evidence>
<accession>A0A939G1C1</accession>
<gene>
    <name evidence="2" type="ORF">J2I48_00385</name>
</gene>
<keyword evidence="1" id="KW-1133">Transmembrane helix</keyword>
<evidence type="ECO:0000313" key="2">
    <source>
        <dbReference type="EMBL" id="MBO0929428.1"/>
    </source>
</evidence>
<dbReference type="EMBL" id="JAFMYU010000001">
    <property type="protein sequence ID" value="MBO0929428.1"/>
    <property type="molecule type" value="Genomic_DNA"/>
</dbReference>
<comment type="caution">
    <text evidence="2">The sequence shown here is derived from an EMBL/GenBank/DDBJ whole genome shotgun (WGS) entry which is preliminary data.</text>
</comment>